<dbReference type="GeneID" id="81432307"/>
<gene>
    <name evidence="1" type="ORF">N7496_000199</name>
</gene>
<evidence type="ECO:0000313" key="2">
    <source>
        <dbReference type="Proteomes" id="UP001147782"/>
    </source>
</evidence>
<organism evidence="1 2">
    <name type="scientific">Penicillium cataractarum</name>
    <dbReference type="NCBI Taxonomy" id="2100454"/>
    <lineage>
        <taxon>Eukaryota</taxon>
        <taxon>Fungi</taxon>
        <taxon>Dikarya</taxon>
        <taxon>Ascomycota</taxon>
        <taxon>Pezizomycotina</taxon>
        <taxon>Eurotiomycetes</taxon>
        <taxon>Eurotiomycetidae</taxon>
        <taxon>Eurotiales</taxon>
        <taxon>Aspergillaceae</taxon>
        <taxon>Penicillium</taxon>
    </lineage>
</organism>
<dbReference type="RefSeq" id="XP_056559859.1">
    <property type="nucleotide sequence ID" value="XM_056693130.1"/>
</dbReference>
<sequence>MEFPETTRLRFYNGEALSDQIDFIDYQCTPTDVASVWTSILTYWFPPDEGYQIRLNHTEAWVEVYVIRVASRPRETEVSFSPIFVIRCYGCRRDVPIMPLWPQTMADNDIISPG</sequence>
<reference evidence="1" key="1">
    <citation type="submission" date="2022-11" db="EMBL/GenBank/DDBJ databases">
        <authorList>
            <person name="Petersen C."/>
        </authorList>
    </citation>
    <scope>NUCLEOTIDE SEQUENCE</scope>
    <source>
        <strain evidence="1">IBT 29864</strain>
    </source>
</reference>
<accession>A0A9W9VTK9</accession>
<dbReference type="EMBL" id="JAPZBS010000001">
    <property type="protein sequence ID" value="KAJ5389131.1"/>
    <property type="molecule type" value="Genomic_DNA"/>
</dbReference>
<proteinExistence type="predicted"/>
<comment type="caution">
    <text evidence="1">The sequence shown here is derived from an EMBL/GenBank/DDBJ whole genome shotgun (WGS) entry which is preliminary data.</text>
</comment>
<dbReference type="OrthoDB" id="4364964at2759"/>
<keyword evidence="2" id="KW-1185">Reference proteome</keyword>
<protein>
    <submittedName>
        <fullName evidence="1">Uncharacterized protein</fullName>
    </submittedName>
</protein>
<dbReference type="AlphaFoldDB" id="A0A9W9VTK9"/>
<dbReference type="Proteomes" id="UP001147782">
    <property type="component" value="Unassembled WGS sequence"/>
</dbReference>
<reference evidence="1" key="2">
    <citation type="journal article" date="2023" name="IMA Fungus">
        <title>Comparative genomic study of the Penicillium genus elucidates a diverse pangenome and 15 lateral gene transfer events.</title>
        <authorList>
            <person name="Petersen C."/>
            <person name="Sorensen T."/>
            <person name="Nielsen M.R."/>
            <person name="Sondergaard T.E."/>
            <person name="Sorensen J.L."/>
            <person name="Fitzpatrick D.A."/>
            <person name="Frisvad J.C."/>
            <person name="Nielsen K.L."/>
        </authorList>
    </citation>
    <scope>NUCLEOTIDE SEQUENCE</scope>
    <source>
        <strain evidence="1">IBT 29864</strain>
    </source>
</reference>
<name>A0A9W9VTK9_9EURO</name>
<evidence type="ECO:0000313" key="1">
    <source>
        <dbReference type="EMBL" id="KAJ5389131.1"/>
    </source>
</evidence>